<dbReference type="InterPro" id="IPR001846">
    <property type="entry name" value="VWF_type-D"/>
</dbReference>
<sequence>MAQDTACIIKGDPHYLTFDGLKYDHMGNCSYAVVAWCGGTFATRPWQVISVRTKEINPKRPGHTRIVGVILRRFGTGHFTEVIAPDCSVKLNGRNMDLESQPFRNFPNHGSIERVGEFIVVESFNQYRAVFDCEKKRLDIFITYEGAAGNLCGLCGNYNGDASEADEFQGHGSLDALAEAFRSPDPDLQ</sequence>
<evidence type="ECO:0000259" key="3">
    <source>
        <dbReference type="PROSITE" id="PS51233"/>
    </source>
</evidence>
<feature type="domain" description="VWFD" evidence="3">
    <location>
        <begin position="5"/>
        <end position="189"/>
    </location>
</feature>
<gene>
    <name evidence="5" type="primary">LOC100374720</name>
</gene>
<organism evidence="4 5">
    <name type="scientific">Saccoglossus kowalevskii</name>
    <name type="common">Acorn worm</name>
    <dbReference type="NCBI Taxonomy" id="10224"/>
    <lineage>
        <taxon>Eukaryota</taxon>
        <taxon>Metazoa</taxon>
        <taxon>Hemichordata</taxon>
        <taxon>Enteropneusta</taxon>
        <taxon>Harrimaniidae</taxon>
        <taxon>Saccoglossus</taxon>
    </lineage>
</organism>
<evidence type="ECO:0000313" key="5">
    <source>
        <dbReference type="RefSeq" id="XP_006814849.1"/>
    </source>
</evidence>
<protein>
    <submittedName>
        <fullName evidence="5">IgGFc-binding protein-like</fullName>
    </submittedName>
</protein>
<dbReference type="RefSeq" id="XP_006814849.1">
    <property type="nucleotide sequence ID" value="XM_006814786.1"/>
</dbReference>
<dbReference type="GeneID" id="100374720"/>
<keyword evidence="4" id="KW-1185">Reference proteome</keyword>
<reference evidence="5" key="1">
    <citation type="submission" date="2025-08" db="UniProtKB">
        <authorList>
            <consortium name="RefSeq"/>
        </authorList>
    </citation>
    <scope>IDENTIFICATION</scope>
    <source>
        <tissue evidence="5">Testes</tissue>
    </source>
</reference>
<dbReference type="SMART" id="SM00216">
    <property type="entry name" value="VWD"/>
    <property type="match status" value="1"/>
</dbReference>
<dbReference type="PROSITE" id="PS51233">
    <property type="entry name" value="VWFD"/>
    <property type="match status" value="1"/>
</dbReference>
<dbReference type="Pfam" id="PF00094">
    <property type="entry name" value="VWD"/>
    <property type="match status" value="1"/>
</dbReference>
<proteinExistence type="predicted"/>
<dbReference type="Proteomes" id="UP000694865">
    <property type="component" value="Unplaced"/>
</dbReference>
<evidence type="ECO:0000256" key="1">
    <source>
        <dbReference type="ARBA" id="ARBA00023157"/>
    </source>
</evidence>
<dbReference type="PANTHER" id="PTHR11339">
    <property type="entry name" value="EXTRACELLULAR MATRIX GLYCOPROTEIN RELATED"/>
    <property type="match status" value="1"/>
</dbReference>
<dbReference type="InterPro" id="IPR050780">
    <property type="entry name" value="Mucin_vWF_Thrombospondin_sf"/>
</dbReference>
<name>A0ABM0M4A8_SACKO</name>
<evidence type="ECO:0000256" key="2">
    <source>
        <dbReference type="ARBA" id="ARBA00023180"/>
    </source>
</evidence>
<keyword evidence="1" id="KW-1015">Disulfide bond</keyword>
<keyword evidence="2" id="KW-0325">Glycoprotein</keyword>
<accession>A0ABM0M4A8</accession>
<evidence type="ECO:0000313" key="4">
    <source>
        <dbReference type="Proteomes" id="UP000694865"/>
    </source>
</evidence>